<evidence type="ECO:0000256" key="4">
    <source>
        <dbReference type="ARBA" id="ARBA00022777"/>
    </source>
</evidence>
<dbReference type="HAMAP" id="MF_00020">
    <property type="entry name" value="Acetate_kinase"/>
    <property type="match status" value="1"/>
</dbReference>
<evidence type="ECO:0000256" key="2">
    <source>
        <dbReference type="ARBA" id="ARBA00022679"/>
    </source>
</evidence>
<keyword evidence="6" id="KW-0479">Metal-binding</keyword>
<keyword evidence="2 6" id="KW-0808">Transferase</keyword>
<dbReference type="InterPro" id="IPR000890">
    <property type="entry name" value="Aliphatic_acid_kin_short-chain"/>
</dbReference>
<dbReference type="PANTHER" id="PTHR21060">
    <property type="entry name" value="ACETATE KINASE"/>
    <property type="match status" value="1"/>
</dbReference>
<accession>A0A7G5FD46</accession>
<evidence type="ECO:0000313" key="8">
    <source>
        <dbReference type="EMBL" id="QMV84537.1"/>
    </source>
</evidence>
<keyword evidence="6" id="KW-0963">Cytoplasm</keyword>
<dbReference type="GO" id="GO:0005524">
    <property type="term" value="F:ATP binding"/>
    <property type="evidence" value="ECO:0007669"/>
    <property type="project" value="UniProtKB-KW"/>
</dbReference>
<dbReference type="PROSITE" id="PS01075">
    <property type="entry name" value="ACETATE_KINASE_1"/>
    <property type="match status" value="1"/>
</dbReference>
<dbReference type="Gene3D" id="3.30.420.40">
    <property type="match status" value="2"/>
</dbReference>
<dbReference type="Proteomes" id="UP000515570">
    <property type="component" value="Chromosome"/>
</dbReference>
<dbReference type="RefSeq" id="WP_182385345.1">
    <property type="nucleotide sequence ID" value="NZ_CP059833.1"/>
</dbReference>
<feature type="site" description="Transition state stabilizer" evidence="6">
    <location>
        <position position="181"/>
    </location>
</feature>
<evidence type="ECO:0000256" key="7">
    <source>
        <dbReference type="RuleBase" id="RU003835"/>
    </source>
</evidence>
<evidence type="ECO:0000256" key="3">
    <source>
        <dbReference type="ARBA" id="ARBA00022741"/>
    </source>
</evidence>
<feature type="active site" description="Proton donor/acceptor" evidence="6">
    <location>
        <position position="149"/>
    </location>
</feature>
<dbReference type="GO" id="GO:0006083">
    <property type="term" value="P:acetate metabolic process"/>
    <property type="evidence" value="ECO:0007669"/>
    <property type="project" value="TreeGrafter"/>
</dbReference>
<name>A0A7G5FD46_9CORY</name>
<dbReference type="UniPathway" id="UPA00340">
    <property type="reaction ID" value="UER00458"/>
</dbReference>
<evidence type="ECO:0000256" key="6">
    <source>
        <dbReference type="HAMAP-Rule" id="MF_00020"/>
    </source>
</evidence>
<comment type="similarity">
    <text evidence="1 6 7">Belongs to the acetokinase family.</text>
</comment>
<dbReference type="EC" id="2.7.2.1" evidence="6"/>
<dbReference type="Pfam" id="PF00871">
    <property type="entry name" value="Acetate_kinase"/>
    <property type="match status" value="1"/>
</dbReference>
<comment type="pathway">
    <text evidence="6">Metabolic intermediate biosynthesis; acetyl-CoA biosynthesis; acetyl-CoA from acetate: step 1/2.</text>
</comment>
<feature type="binding site" evidence="6">
    <location>
        <position position="15"/>
    </location>
    <ligand>
        <name>ATP</name>
        <dbReference type="ChEBI" id="CHEBI:30616"/>
    </ligand>
</feature>
<comment type="catalytic activity">
    <reaction evidence="6">
        <text>acetate + ATP = acetyl phosphate + ADP</text>
        <dbReference type="Rhea" id="RHEA:11352"/>
        <dbReference type="ChEBI" id="CHEBI:22191"/>
        <dbReference type="ChEBI" id="CHEBI:30089"/>
        <dbReference type="ChEBI" id="CHEBI:30616"/>
        <dbReference type="ChEBI" id="CHEBI:456216"/>
        <dbReference type="EC" id="2.7.2.1"/>
    </reaction>
</comment>
<feature type="binding site" evidence="6">
    <location>
        <begin position="209"/>
        <end position="213"/>
    </location>
    <ligand>
        <name>ATP</name>
        <dbReference type="ChEBI" id="CHEBI:30616"/>
    </ligand>
</feature>
<dbReference type="AlphaFoldDB" id="A0A7G5FD46"/>
<dbReference type="GO" id="GO:0008776">
    <property type="term" value="F:acetate kinase activity"/>
    <property type="evidence" value="ECO:0007669"/>
    <property type="project" value="UniProtKB-UniRule"/>
</dbReference>
<feature type="binding site" evidence="6">
    <location>
        <begin position="282"/>
        <end position="284"/>
    </location>
    <ligand>
        <name>ATP</name>
        <dbReference type="ChEBI" id="CHEBI:30616"/>
    </ligand>
</feature>
<dbReference type="NCBIfam" id="TIGR00016">
    <property type="entry name" value="ackA"/>
    <property type="match status" value="1"/>
</dbReference>
<dbReference type="SUPFAM" id="SSF53067">
    <property type="entry name" value="Actin-like ATPase domain"/>
    <property type="match status" value="2"/>
</dbReference>
<evidence type="ECO:0000256" key="1">
    <source>
        <dbReference type="ARBA" id="ARBA00008748"/>
    </source>
</evidence>
<evidence type="ECO:0000313" key="9">
    <source>
        <dbReference type="Proteomes" id="UP000515570"/>
    </source>
</evidence>
<reference evidence="8 9" key="1">
    <citation type="submission" date="2020-07" db="EMBL/GenBank/DDBJ databases">
        <title>non toxigenic Corynebacterium sp. nov from a clinical source.</title>
        <authorList>
            <person name="Bernier A.-M."/>
            <person name="Bernard K."/>
        </authorList>
    </citation>
    <scope>NUCLEOTIDE SEQUENCE [LARGE SCALE GENOMIC DNA]</scope>
    <source>
        <strain evidence="9">NML 93-0612</strain>
    </source>
</reference>
<comment type="subunit">
    <text evidence="6">Homodimer.</text>
</comment>
<dbReference type="InterPro" id="IPR043129">
    <property type="entry name" value="ATPase_NBD"/>
</dbReference>
<keyword evidence="4 6" id="KW-0418">Kinase</keyword>
<organism evidence="8 9">
    <name type="scientific">Corynebacterium hindlerae</name>
    <dbReference type="NCBI Taxonomy" id="699041"/>
    <lineage>
        <taxon>Bacteria</taxon>
        <taxon>Bacillati</taxon>
        <taxon>Actinomycetota</taxon>
        <taxon>Actinomycetes</taxon>
        <taxon>Mycobacteriales</taxon>
        <taxon>Corynebacteriaceae</taxon>
        <taxon>Corynebacterium</taxon>
    </lineage>
</organism>
<feature type="binding site" evidence="6">
    <location>
        <position position="92"/>
    </location>
    <ligand>
        <name>substrate</name>
    </ligand>
</feature>
<keyword evidence="5 6" id="KW-0067">ATP-binding</keyword>
<proteinExistence type="inferred from homology"/>
<dbReference type="CDD" id="cd24010">
    <property type="entry name" value="ASKHA_NBD_AcK_PK"/>
    <property type="match status" value="1"/>
</dbReference>
<keyword evidence="6" id="KW-0460">Magnesium</keyword>
<dbReference type="GO" id="GO:0006085">
    <property type="term" value="P:acetyl-CoA biosynthetic process"/>
    <property type="evidence" value="ECO:0007669"/>
    <property type="project" value="UniProtKB-UniRule"/>
</dbReference>
<keyword evidence="9" id="KW-1185">Reference proteome</keyword>
<comment type="function">
    <text evidence="6">Catalyzes the formation of acetyl phosphate from acetate and ATP. Can also catalyze the reverse reaction.</text>
</comment>
<feature type="binding site" evidence="6">
    <location>
        <position position="8"/>
    </location>
    <ligand>
        <name>Mg(2+)</name>
        <dbReference type="ChEBI" id="CHEBI:18420"/>
    </ligand>
</feature>
<dbReference type="InterPro" id="IPR004372">
    <property type="entry name" value="Ac/propionate_kinase"/>
</dbReference>
<dbReference type="PRINTS" id="PR00471">
    <property type="entry name" value="ACETATEKNASE"/>
</dbReference>
<dbReference type="InterPro" id="IPR023865">
    <property type="entry name" value="Aliphatic_acid_kinase_CS"/>
</dbReference>
<dbReference type="PANTHER" id="PTHR21060:SF15">
    <property type="entry name" value="ACETATE KINASE-RELATED"/>
    <property type="match status" value="1"/>
</dbReference>
<feature type="binding site" evidence="6">
    <location>
        <position position="384"/>
    </location>
    <ligand>
        <name>Mg(2+)</name>
        <dbReference type="ChEBI" id="CHEBI:18420"/>
    </ligand>
</feature>
<dbReference type="EMBL" id="CP059833">
    <property type="protein sequence ID" value="QMV84537.1"/>
    <property type="molecule type" value="Genomic_DNA"/>
</dbReference>
<feature type="site" description="Transition state stabilizer" evidence="6">
    <location>
        <position position="242"/>
    </location>
</feature>
<comment type="cofactor">
    <cofactor evidence="6">
        <name>Mg(2+)</name>
        <dbReference type="ChEBI" id="CHEBI:18420"/>
    </cofactor>
    <cofactor evidence="6">
        <name>Mn(2+)</name>
        <dbReference type="ChEBI" id="CHEBI:29035"/>
    </cofactor>
    <text evidence="6">Mg(2+). Can also accept Mn(2+).</text>
</comment>
<dbReference type="PIRSF" id="PIRSF000722">
    <property type="entry name" value="Acetate_prop_kin"/>
    <property type="match status" value="1"/>
</dbReference>
<comment type="subcellular location">
    <subcellularLocation>
        <location evidence="6">Cytoplasm</location>
    </subcellularLocation>
</comment>
<evidence type="ECO:0000256" key="5">
    <source>
        <dbReference type="ARBA" id="ARBA00022840"/>
    </source>
</evidence>
<dbReference type="PROSITE" id="PS01076">
    <property type="entry name" value="ACETATE_KINASE_2"/>
    <property type="match status" value="1"/>
</dbReference>
<gene>
    <name evidence="6" type="primary">ackA</name>
    <name evidence="8" type="ORF">HW450_09210</name>
</gene>
<keyword evidence="3 6" id="KW-0547">Nucleotide-binding</keyword>
<sequence>MTLALVLNSGSSSIKFQIIDPTADATADPFASGLVEQVGEPVGRITIKHAGEKWVEELPLEDHGVGLGRVFEMLDEHGIGPSSLDITAVGHRVVHGGLLFSQPAVITDEILGMVRDLIPLAPLHNPANIIGIEVARELLPDIPHVAVFDTGFFHSLPPAAALYAINAEVAGSQGIRRYGFHGTSHEYVSQQVPDLIGREADHTRQIVCHLGNGASISAVHNGHAVDTSMGMTPLAGIVMGTRSGDIDPGIVFHLLRNGMSVDEVDTLLNKQSGVKGISGVNDFRELRAMIENEDQDAWLAYNIYIHNLRKYIGAYMIALGRVDAITFTAGVGENDFHVRADALADMEEFGIIIAPELNEIRSSEPRIISAPESKVKICVVPTNEELAIARYAVALA</sequence>
<dbReference type="GO" id="GO:0000287">
    <property type="term" value="F:magnesium ion binding"/>
    <property type="evidence" value="ECO:0007669"/>
    <property type="project" value="UniProtKB-UniRule"/>
</dbReference>
<dbReference type="GO" id="GO:0005737">
    <property type="term" value="C:cytoplasm"/>
    <property type="evidence" value="ECO:0007669"/>
    <property type="project" value="UniProtKB-SubCell"/>
</dbReference>
<feature type="binding site" evidence="6">
    <location>
        <begin position="330"/>
        <end position="334"/>
    </location>
    <ligand>
        <name>ATP</name>
        <dbReference type="ChEBI" id="CHEBI:30616"/>
    </ligand>
</feature>
<protein>
    <recommendedName>
        <fullName evidence="6">Acetate kinase</fullName>
        <ecNumber evidence="6">2.7.2.1</ecNumber>
    </recommendedName>
    <alternativeName>
        <fullName evidence="6">Acetokinase</fullName>
    </alternativeName>
</protein>